<reference evidence="2 3" key="1">
    <citation type="submission" date="2020-08" db="EMBL/GenBank/DDBJ databases">
        <title>Genomic Encyclopedia of Type Strains, Phase IV (KMG-IV): sequencing the most valuable type-strain genomes for metagenomic binning, comparative biology and taxonomic classification.</title>
        <authorList>
            <person name="Goeker M."/>
        </authorList>
    </citation>
    <scope>NUCLEOTIDE SEQUENCE [LARGE SCALE GENOMIC DNA]</scope>
    <source>
        <strain evidence="2 3">DSM 27244</strain>
    </source>
</reference>
<dbReference type="AlphaFoldDB" id="A0A7W9ASZ7"/>
<accession>A0A7W9ASZ7</accession>
<name>A0A7W9ASZ7_9SPHN</name>
<keyword evidence="3" id="KW-1185">Reference proteome</keyword>
<keyword evidence="1" id="KW-0472">Membrane</keyword>
<feature type="transmembrane region" description="Helical" evidence="1">
    <location>
        <begin position="6"/>
        <end position="24"/>
    </location>
</feature>
<feature type="transmembrane region" description="Helical" evidence="1">
    <location>
        <begin position="31"/>
        <end position="48"/>
    </location>
</feature>
<dbReference type="Proteomes" id="UP000557739">
    <property type="component" value="Unassembled WGS sequence"/>
</dbReference>
<keyword evidence="1" id="KW-1133">Transmembrane helix</keyword>
<organism evidence="2 3">
    <name type="scientific">Sphingomonas yantingensis</name>
    <dbReference type="NCBI Taxonomy" id="1241761"/>
    <lineage>
        <taxon>Bacteria</taxon>
        <taxon>Pseudomonadati</taxon>
        <taxon>Pseudomonadota</taxon>
        <taxon>Alphaproteobacteria</taxon>
        <taxon>Sphingomonadales</taxon>
        <taxon>Sphingomonadaceae</taxon>
        <taxon>Sphingomonas</taxon>
    </lineage>
</organism>
<feature type="transmembrane region" description="Helical" evidence="1">
    <location>
        <begin position="54"/>
        <end position="76"/>
    </location>
</feature>
<comment type="caution">
    <text evidence="2">The sequence shown here is derived from an EMBL/GenBank/DDBJ whole genome shotgun (WGS) entry which is preliminary data.</text>
</comment>
<keyword evidence="1" id="KW-0812">Transmembrane</keyword>
<protein>
    <submittedName>
        <fullName evidence="2">Uncharacterized membrane protein YoaK (UPF0700 family)</fullName>
    </submittedName>
</protein>
<sequence>MHDLGLPILFLAIAIYIRTVCIAPRSYRRSMVNFPVLLMLIVVSVLPPIPAPKYIFVCFCIICSALGAILIADLIVRAHRIRRSYRLHWRAP</sequence>
<evidence type="ECO:0000256" key="1">
    <source>
        <dbReference type="SAM" id="Phobius"/>
    </source>
</evidence>
<gene>
    <name evidence="2" type="ORF">FHR19_003223</name>
</gene>
<proteinExistence type="predicted"/>
<evidence type="ECO:0000313" key="2">
    <source>
        <dbReference type="EMBL" id="MBB5699846.1"/>
    </source>
</evidence>
<dbReference type="RefSeq" id="WP_184030516.1">
    <property type="nucleotide sequence ID" value="NZ_JACIJJ010000006.1"/>
</dbReference>
<evidence type="ECO:0000313" key="3">
    <source>
        <dbReference type="Proteomes" id="UP000557739"/>
    </source>
</evidence>
<dbReference type="EMBL" id="JACIJJ010000006">
    <property type="protein sequence ID" value="MBB5699846.1"/>
    <property type="molecule type" value="Genomic_DNA"/>
</dbReference>